<dbReference type="Pfam" id="PF01124">
    <property type="entry name" value="MAPEG"/>
    <property type="match status" value="1"/>
</dbReference>
<dbReference type="OrthoDB" id="61546at2759"/>
<name>A0A8J2WZM0_9STRA</name>
<evidence type="ECO:0000313" key="7">
    <source>
        <dbReference type="EMBL" id="CAH0368231.1"/>
    </source>
</evidence>
<dbReference type="EMBL" id="CAKKNE010000002">
    <property type="protein sequence ID" value="CAH0368231.1"/>
    <property type="molecule type" value="Genomic_DNA"/>
</dbReference>
<keyword evidence="3 6" id="KW-1133">Transmembrane helix</keyword>
<accession>A0A8J2WZM0</accession>
<protein>
    <submittedName>
        <fullName evidence="7">Uncharacterized protein</fullName>
    </submittedName>
</protein>
<evidence type="ECO:0000256" key="5">
    <source>
        <dbReference type="SAM" id="MobiDB-lite"/>
    </source>
</evidence>
<organism evidence="7 8">
    <name type="scientific">Pelagomonas calceolata</name>
    <dbReference type="NCBI Taxonomy" id="35677"/>
    <lineage>
        <taxon>Eukaryota</taxon>
        <taxon>Sar</taxon>
        <taxon>Stramenopiles</taxon>
        <taxon>Ochrophyta</taxon>
        <taxon>Pelagophyceae</taxon>
        <taxon>Pelagomonadales</taxon>
        <taxon>Pelagomonadaceae</taxon>
        <taxon>Pelagomonas</taxon>
    </lineage>
</organism>
<dbReference type="Gene3D" id="1.20.120.550">
    <property type="entry name" value="Membrane associated eicosanoid/glutathione metabolism-like domain"/>
    <property type="match status" value="1"/>
</dbReference>
<dbReference type="AlphaFoldDB" id="A0A8J2WZM0"/>
<comment type="subcellular location">
    <subcellularLocation>
        <location evidence="1">Membrane</location>
    </subcellularLocation>
</comment>
<feature type="transmembrane region" description="Helical" evidence="6">
    <location>
        <begin position="94"/>
        <end position="113"/>
    </location>
</feature>
<evidence type="ECO:0000256" key="2">
    <source>
        <dbReference type="ARBA" id="ARBA00022692"/>
    </source>
</evidence>
<evidence type="ECO:0000313" key="8">
    <source>
        <dbReference type="Proteomes" id="UP000789595"/>
    </source>
</evidence>
<comment type="caution">
    <text evidence="7">The sequence shown here is derived from an EMBL/GenBank/DDBJ whole genome shotgun (WGS) entry which is preliminary data.</text>
</comment>
<dbReference type="SUPFAM" id="SSF161084">
    <property type="entry name" value="MAPEG domain-like"/>
    <property type="match status" value="1"/>
</dbReference>
<proteinExistence type="predicted"/>
<dbReference type="GO" id="GO:0016020">
    <property type="term" value="C:membrane"/>
    <property type="evidence" value="ECO:0007669"/>
    <property type="project" value="UniProtKB-SubCell"/>
</dbReference>
<keyword evidence="4 6" id="KW-0472">Membrane</keyword>
<dbReference type="InterPro" id="IPR023352">
    <property type="entry name" value="MAPEG-like_dom_sf"/>
</dbReference>
<evidence type="ECO:0000256" key="6">
    <source>
        <dbReference type="SAM" id="Phobius"/>
    </source>
</evidence>
<dbReference type="InterPro" id="IPR001129">
    <property type="entry name" value="Membr-assoc_MAPEG"/>
</dbReference>
<feature type="transmembrane region" description="Helical" evidence="6">
    <location>
        <begin position="205"/>
        <end position="226"/>
    </location>
</feature>
<evidence type="ECO:0000256" key="4">
    <source>
        <dbReference type="ARBA" id="ARBA00023136"/>
    </source>
</evidence>
<reference evidence="7" key="1">
    <citation type="submission" date="2021-11" db="EMBL/GenBank/DDBJ databases">
        <authorList>
            <consortium name="Genoscope - CEA"/>
            <person name="William W."/>
        </authorList>
    </citation>
    <scope>NUCLEOTIDE SEQUENCE</scope>
</reference>
<gene>
    <name evidence="7" type="ORF">PECAL_2P12890</name>
</gene>
<keyword evidence="2 6" id="KW-0812">Transmembrane</keyword>
<keyword evidence="8" id="KW-1185">Reference proteome</keyword>
<sequence length="287" mass="31301">MDEVYEEIKEAGNYVVDGVEKTLTDAANYVEDVVAPAPPVARTLDPAHPAPPPPPDEFEQRDGLGLSRDDVLKAPAAAEADKRWDYKKMYARRVVVQCPVLAVALYVAVAQFYDVEARLALARSMDLGWAFLAWYVVYLARQSVAINAAACRAGARCPRPDQHVYRIAHPDFNEKPYVMMANAGPQGRFNRAQRAVFNYDEALPLFLSGLLLNALLGPAALILAVLNASGRRAFARAYTDSLEGRGGGFVRAVAPEHVSAALNLVIAALIFAPRFDIDVPAPPKFLP</sequence>
<evidence type="ECO:0000256" key="3">
    <source>
        <dbReference type="ARBA" id="ARBA00022989"/>
    </source>
</evidence>
<dbReference type="Proteomes" id="UP000789595">
    <property type="component" value="Unassembled WGS sequence"/>
</dbReference>
<feature type="region of interest" description="Disordered" evidence="5">
    <location>
        <begin position="40"/>
        <end position="62"/>
    </location>
</feature>
<evidence type="ECO:0000256" key="1">
    <source>
        <dbReference type="ARBA" id="ARBA00004370"/>
    </source>
</evidence>